<dbReference type="EMBL" id="DXGC01000116">
    <property type="protein sequence ID" value="HIW92638.1"/>
    <property type="molecule type" value="Genomic_DNA"/>
</dbReference>
<evidence type="ECO:0000256" key="4">
    <source>
        <dbReference type="ARBA" id="ARBA00022741"/>
    </source>
</evidence>
<dbReference type="SUPFAM" id="SSF52540">
    <property type="entry name" value="P-loop containing nucleoside triphosphate hydrolases"/>
    <property type="match status" value="1"/>
</dbReference>
<feature type="compositionally biased region" description="Basic and acidic residues" evidence="7">
    <location>
        <begin position="341"/>
        <end position="368"/>
    </location>
</feature>
<comment type="caution">
    <text evidence="9">The sequence shown here is derived from an EMBL/GenBank/DDBJ whole genome shotgun (WGS) entry which is preliminary data.</text>
</comment>
<evidence type="ECO:0000256" key="3">
    <source>
        <dbReference type="ARBA" id="ARBA00022490"/>
    </source>
</evidence>
<organism evidence="9 10">
    <name type="scientific">Candidatus Corynebacterium avicola</name>
    <dbReference type="NCBI Taxonomy" id="2838527"/>
    <lineage>
        <taxon>Bacteria</taxon>
        <taxon>Bacillati</taxon>
        <taxon>Actinomycetota</taxon>
        <taxon>Actinomycetes</taxon>
        <taxon>Mycobacteriales</taxon>
        <taxon>Corynebacteriaceae</taxon>
        <taxon>Corynebacterium</taxon>
    </lineage>
</organism>
<dbReference type="Gene3D" id="3.40.50.300">
    <property type="entry name" value="P-loop containing nucleotide triphosphate hydrolases"/>
    <property type="match status" value="1"/>
</dbReference>
<dbReference type="InterPro" id="IPR003714">
    <property type="entry name" value="PhoH"/>
</dbReference>
<reference evidence="9" key="1">
    <citation type="journal article" date="2021" name="PeerJ">
        <title>Extensive microbial diversity within the chicken gut microbiome revealed by metagenomics and culture.</title>
        <authorList>
            <person name="Gilroy R."/>
            <person name="Ravi A."/>
            <person name="Getino M."/>
            <person name="Pursley I."/>
            <person name="Horton D.L."/>
            <person name="Alikhan N.F."/>
            <person name="Baker D."/>
            <person name="Gharbi K."/>
            <person name="Hall N."/>
            <person name="Watson M."/>
            <person name="Adriaenssens E.M."/>
            <person name="Foster-Nyarko E."/>
            <person name="Jarju S."/>
            <person name="Secka A."/>
            <person name="Antonio M."/>
            <person name="Oren A."/>
            <person name="Chaudhuri R.R."/>
            <person name="La Ragione R."/>
            <person name="Hildebrand F."/>
            <person name="Pallen M.J."/>
        </authorList>
    </citation>
    <scope>NUCLEOTIDE SEQUENCE</scope>
    <source>
        <strain evidence="9">CHK32-1732</strain>
    </source>
</reference>
<keyword evidence="3" id="KW-0963">Cytoplasm</keyword>
<keyword evidence="4" id="KW-0547">Nucleotide-binding</keyword>
<feature type="domain" description="PhoH-like protein" evidence="8">
    <location>
        <begin position="127"/>
        <end position="330"/>
    </location>
</feature>
<evidence type="ECO:0000313" key="9">
    <source>
        <dbReference type="EMBL" id="HIW92638.1"/>
    </source>
</evidence>
<evidence type="ECO:0000256" key="1">
    <source>
        <dbReference type="ARBA" id="ARBA00004496"/>
    </source>
</evidence>
<dbReference type="PANTHER" id="PTHR30473:SF1">
    <property type="entry name" value="PHOH-LIKE PROTEIN"/>
    <property type="match status" value="1"/>
</dbReference>
<evidence type="ECO:0000256" key="6">
    <source>
        <dbReference type="ARBA" id="ARBA00039970"/>
    </source>
</evidence>
<protein>
    <recommendedName>
        <fullName evidence="6">PhoH-like protein</fullName>
    </recommendedName>
</protein>
<keyword evidence="5" id="KW-0067">ATP-binding</keyword>
<comment type="subcellular location">
    <subcellularLocation>
        <location evidence="1">Cytoplasm</location>
    </subcellularLocation>
</comment>
<evidence type="ECO:0000259" key="8">
    <source>
        <dbReference type="Pfam" id="PF02562"/>
    </source>
</evidence>
<dbReference type="Pfam" id="PF02562">
    <property type="entry name" value="PhoH"/>
    <property type="match status" value="1"/>
</dbReference>
<proteinExistence type="inferred from homology"/>
<dbReference type="FunFam" id="3.40.50.300:FF:000013">
    <property type="entry name" value="PhoH family ATPase"/>
    <property type="match status" value="1"/>
</dbReference>
<evidence type="ECO:0000256" key="7">
    <source>
        <dbReference type="SAM" id="MobiDB-lite"/>
    </source>
</evidence>
<feature type="region of interest" description="Disordered" evidence="7">
    <location>
        <begin position="337"/>
        <end position="368"/>
    </location>
</feature>
<reference evidence="9" key="2">
    <citation type="submission" date="2021-04" db="EMBL/GenBank/DDBJ databases">
        <authorList>
            <person name="Gilroy R."/>
        </authorList>
    </citation>
    <scope>NUCLEOTIDE SEQUENCE</scope>
    <source>
        <strain evidence="9">CHK32-1732</strain>
    </source>
</reference>
<dbReference type="PANTHER" id="PTHR30473">
    <property type="entry name" value="PROTEIN PHOH"/>
    <property type="match status" value="1"/>
</dbReference>
<comment type="similarity">
    <text evidence="2">Belongs to the PhoH family.</text>
</comment>
<dbReference type="AlphaFoldDB" id="A0A9D1UMC6"/>
<sequence>MKQPPRKIASTTVDLEPATAPVVAGTADENLRVIEDLVDADLFSRGHHVTVRGEASEVSRARQVLHELESMAARGSVVTPDLTRRTVDLVDQTNAQVVAPAEDSGAEASGMAEVTQPAIVTRRGKTVRPKTLGQRDYVDAIDNSTVVVGVGPAGTGKTYLAVAKAVQALQNREITRIILTRPAVEAGEKLGFLPGTLGEKIDPYLRPLYDALRDMLDPEAIPKLIESGVIEVAPLAYMRGRTLNGAFVILDEAQNTTPAQMKMFLTRLGFGSKIVVTGDLSQVDLPNHQKSGLRVAHEILSGVDGVTVTEFDSQDVVRHHLVGRIIQAYDRYEAAQAAEEELARQDREERQAERRFQQVRRSEEGRVR</sequence>
<dbReference type="GO" id="GO:0005524">
    <property type="term" value="F:ATP binding"/>
    <property type="evidence" value="ECO:0007669"/>
    <property type="project" value="UniProtKB-KW"/>
</dbReference>
<evidence type="ECO:0000313" key="10">
    <source>
        <dbReference type="Proteomes" id="UP000824190"/>
    </source>
</evidence>
<dbReference type="GO" id="GO:0005829">
    <property type="term" value="C:cytosol"/>
    <property type="evidence" value="ECO:0007669"/>
    <property type="project" value="TreeGrafter"/>
</dbReference>
<dbReference type="InterPro" id="IPR051451">
    <property type="entry name" value="PhoH2-like"/>
</dbReference>
<dbReference type="InterPro" id="IPR027417">
    <property type="entry name" value="P-loop_NTPase"/>
</dbReference>
<evidence type="ECO:0000256" key="5">
    <source>
        <dbReference type="ARBA" id="ARBA00022840"/>
    </source>
</evidence>
<evidence type="ECO:0000256" key="2">
    <source>
        <dbReference type="ARBA" id="ARBA00010393"/>
    </source>
</evidence>
<accession>A0A9D1UMC6</accession>
<dbReference type="Proteomes" id="UP000824190">
    <property type="component" value="Unassembled WGS sequence"/>
</dbReference>
<gene>
    <name evidence="9" type="ORF">H9870_13380</name>
</gene>
<name>A0A9D1UMC6_9CORY</name>